<dbReference type="EMBL" id="BRPB01000412">
    <property type="protein sequence ID" value="GLA56270.1"/>
    <property type="molecule type" value="Genomic_DNA"/>
</dbReference>
<proteinExistence type="predicted"/>
<sequence length="101" mass="11995">MISAAIVDWDDLFRQWLEREKQRLHNQEQRYQFAQYLSQSLRYNSSLKLPQTEIILREIGTNSATTLRQCDRMLASRVDSIIRQIRKTRAREAGLLRALTD</sequence>
<organism evidence="1 2">
    <name type="scientific">Aspergillus niger</name>
    <dbReference type="NCBI Taxonomy" id="5061"/>
    <lineage>
        <taxon>Eukaryota</taxon>
        <taxon>Fungi</taxon>
        <taxon>Dikarya</taxon>
        <taxon>Ascomycota</taxon>
        <taxon>Pezizomycotina</taxon>
        <taxon>Eurotiomycetes</taxon>
        <taxon>Eurotiomycetidae</taxon>
        <taxon>Eurotiales</taxon>
        <taxon>Aspergillaceae</taxon>
        <taxon>Aspergillus</taxon>
        <taxon>Aspergillus subgen. Circumdati</taxon>
    </lineage>
</organism>
<dbReference type="AlphaFoldDB" id="A0A9W6ADC8"/>
<feature type="non-terminal residue" evidence="1">
    <location>
        <position position="101"/>
    </location>
</feature>
<evidence type="ECO:0000313" key="2">
    <source>
        <dbReference type="Proteomes" id="UP001144191"/>
    </source>
</evidence>
<gene>
    <name evidence="1" type="ORF">AnigIFM63604_006999</name>
</gene>
<comment type="caution">
    <text evidence="1">The sequence shown here is derived from an EMBL/GenBank/DDBJ whole genome shotgun (WGS) entry which is preliminary data.</text>
</comment>
<evidence type="ECO:0000313" key="1">
    <source>
        <dbReference type="EMBL" id="GLA56270.1"/>
    </source>
</evidence>
<accession>A0A9W6ADC8</accession>
<reference evidence="1" key="1">
    <citation type="submission" date="2022-07" db="EMBL/GenBank/DDBJ databases">
        <title>Taxonomy of Aspergillus series Nigri: significant species reduction supported by multi-species coalescent approaches.</title>
        <authorList>
            <person name="Bian C."/>
            <person name="Kusuya Y."/>
            <person name="Sklenar F."/>
            <person name="D'hooge E."/>
            <person name="Yaguchi T."/>
            <person name="Takahashi H."/>
            <person name="Hubka V."/>
        </authorList>
    </citation>
    <scope>NUCLEOTIDE SEQUENCE</scope>
    <source>
        <strain evidence="1">IFM 63604</strain>
    </source>
</reference>
<protein>
    <submittedName>
        <fullName evidence="1">Uncharacterized protein</fullName>
    </submittedName>
</protein>
<name>A0A9W6ADC8_ASPNG</name>
<dbReference type="Proteomes" id="UP001144191">
    <property type="component" value="Unassembled WGS sequence"/>
</dbReference>